<gene>
    <name evidence="3" type="ORF">Cfor_10072</name>
</gene>
<organism evidence="3 4">
    <name type="scientific">Coptotermes formosanus</name>
    <name type="common">Formosan subterranean termite</name>
    <dbReference type="NCBI Taxonomy" id="36987"/>
    <lineage>
        <taxon>Eukaryota</taxon>
        <taxon>Metazoa</taxon>
        <taxon>Ecdysozoa</taxon>
        <taxon>Arthropoda</taxon>
        <taxon>Hexapoda</taxon>
        <taxon>Insecta</taxon>
        <taxon>Pterygota</taxon>
        <taxon>Neoptera</taxon>
        <taxon>Polyneoptera</taxon>
        <taxon>Dictyoptera</taxon>
        <taxon>Blattodea</taxon>
        <taxon>Blattoidea</taxon>
        <taxon>Termitoidae</taxon>
        <taxon>Rhinotermitidae</taxon>
        <taxon>Coptotermes</taxon>
    </lineage>
</organism>
<dbReference type="Proteomes" id="UP000502823">
    <property type="component" value="Unassembled WGS sequence"/>
</dbReference>
<proteinExistence type="predicted"/>
<dbReference type="AlphaFoldDB" id="A0A6L2PAR0"/>
<protein>
    <submittedName>
        <fullName evidence="3">Uncharacterized protein</fullName>
    </submittedName>
</protein>
<dbReference type="EMBL" id="BLKM01000147">
    <property type="protein sequence ID" value="GFG29484.1"/>
    <property type="molecule type" value="Genomic_DNA"/>
</dbReference>
<sequence length="113" mass="12194">SVICDLEPSVGEFGVYDLVISGTESGDVLCSLTTAKEPVNIYLPLVVCLLGLSLIWLVCCLVSSGVRKWLKYQNRNFEPTSGSPSACASEGKAVSQQQTPQSHRLKSLDTFRG</sequence>
<comment type="caution">
    <text evidence="3">The sequence shown here is derived from an EMBL/GenBank/DDBJ whole genome shotgun (WGS) entry which is preliminary data.</text>
</comment>
<feature type="non-terminal residue" evidence="3">
    <location>
        <position position="1"/>
    </location>
</feature>
<keyword evidence="2" id="KW-0472">Membrane</keyword>
<reference evidence="4" key="1">
    <citation type="submission" date="2020-01" db="EMBL/GenBank/DDBJ databases">
        <title>Draft genome sequence of the Termite Coptotermes fromosanus.</title>
        <authorList>
            <person name="Itakura S."/>
            <person name="Yosikawa Y."/>
            <person name="Umezawa K."/>
        </authorList>
    </citation>
    <scope>NUCLEOTIDE SEQUENCE [LARGE SCALE GENOMIC DNA]</scope>
</reference>
<name>A0A6L2PAR0_COPFO</name>
<evidence type="ECO:0000313" key="3">
    <source>
        <dbReference type="EMBL" id="GFG29484.1"/>
    </source>
</evidence>
<keyword evidence="4" id="KW-1185">Reference proteome</keyword>
<feature type="transmembrane region" description="Helical" evidence="2">
    <location>
        <begin position="41"/>
        <end position="66"/>
    </location>
</feature>
<evidence type="ECO:0000256" key="1">
    <source>
        <dbReference type="SAM" id="MobiDB-lite"/>
    </source>
</evidence>
<evidence type="ECO:0000256" key="2">
    <source>
        <dbReference type="SAM" id="Phobius"/>
    </source>
</evidence>
<evidence type="ECO:0000313" key="4">
    <source>
        <dbReference type="Proteomes" id="UP000502823"/>
    </source>
</evidence>
<keyword evidence="2" id="KW-0812">Transmembrane</keyword>
<dbReference type="InParanoid" id="A0A6L2PAR0"/>
<dbReference type="OrthoDB" id="7316911at2759"/>
<feature type="region of interest" description="Disordered" evidence="1">
    <location>
        <begin position="79"/>
        <end position="113"/>
    </location>
</feature>
<accession>A0A6L2PAR0</accession>
<keyword evidence="2" id="KW-1133">Transmembrane helix</keyword>